<keyword evidence="1" id="KW-1133">Transmembrane helix</keyword>
<feature type="transmembrane region" description="Helical" evidence="1">
    <location>
        <begin position="37"/>
        <end position="56"/>
    </location>
</feature>
<organism evidence="3 4">
    <name type="scientific">Candidatus Falkowbacteria bacterium GW2011_GWE1_38_31</name>
    <dbReference type="NCBI Taxonomy" id="1618638"/>
    <lineage>
        <taxon>Bacteria</taxon>
        <taxon>Candidatus Falkowiibacteriota</taxon>
    </lineage>
</organism>
<dbReference type="EMBL" id="LBUU01000003">
    <property type="protein sequence ID" value="KKQ70752.1"/>
    <property type="molecule type" value="Genomic_DNA"/>
</dbReference>
<dbReference type="PANTHER" id="PTHR31302:SF0">
    <property type="entry name" value="TRANSMEMBRANE PROTEIN WITH METALLOPHOSPHOESTERASE DOMAIN"/>
    <property type="match status" value="1"/>
</dbReference>
<dbReference type="InterPro" id="IPR051158">
    <property type="entry name" value="Metallophosphoesterase_sf"/>
</dbReference>
<dbReference type="Gene3D" id="3.60.21.10">
    <property type="match status" value="1"/>
</dbReference>
<evidence type="ECO:0000259" key="2">
    <source>
        <dbReference type="Pfam" id="PF00149"/>
    </source>
</evidence>
<dbReference type="Pfam" id="PF00149">
    <property type="entry name" value="Metallophos"/>
    <property type="match status" value="1"/>
</dbReference>
<dbReference type="Proteomes" id="UP000034022">
    <property type="component" value="Unassembled WGS sequence"/>
</dbReference>
<accession>A0A0G0JVV8</accession>
<evidence type="ECO:0000313" key="4">
    <source>
        <dbReference type="Proteomes" id="UP000034022"/>
    </source>
</evidence>
<proteinExistence type="predicted"/>
<keyword evidence="1" id="KW-0472">Membrane</keyword>
<dbReference type="PANTHER" id="PTHR31302">
    <property type="entry name" value="TRANSMEMBRANE PROTEIN WITH METALLOPHOSPHOESTERASE DOMAIN-RELATED"/>
    <property type="match status" value="1"/>
</dbReference>
<dbReference type="InterPro" id="IPR004843">
    <property type="entry name" value="Calcineurin-like_PHP"/>
</dbReference>
<dbReference type="AlphaFoldDB" id="A0A0G0JVV8"/>
<evidence type="ECO:0000256" key="1">
    <source>
        <dbReference type="SAM" id="Phobius"/>
    </source>
</evidence>
<keyword evidence="1" id="KW-0812">Transmembrane</keyword>
<dbReference type="SUPFAM" id="SSF56300">
    <property type="entry name" value="Metallo-dependent phosphatases"/>
    <property type="match status" value="1"/>
</dbReference>
<dbReference type="GO" id="GO:0016787">
    <property type="term" value="F:hydrolase activity"/>
    <property type="evidence" value="ECO:0007669"/>
    <property type="project" value="InterPro"/>
</dbReference>
<feature type="domain" description="Calcineurin-like phosphoesterase" evidence="2">
    <location>
        <begin position="150"/>
        <end position="330"/>
    </location>
</feature>
<sequence>MPIIYSFLFFGTIFFSHWLIYRFCVRLFKVTKKLSLNTLRVVFIFLPLSFVIAMFVSHMWDNIVTRAFYFCSGVWYGVFINLLIATCLYYFIIIIARLFKINFKNFILANFLFVVAILVSIFGILNVLYPGVKEIEINIKDLPNEWKGKTIVQLSDVHLGKVLGVDYLNQVIAKTNALNPDVVLITGDLFDGMDGSLERFVNPLSTLKANEGVFYVNGNHEIYLGVDEAFSIIEKTNIKTLKDEVVDIKGLQFIGVSYPERNSGNAIEKIISENKIFDKNKPSILLFHSPTSIDQKNNFDHRELYFSPNVDFQTSINLGADLQLSGHTHNGQLFPFNYLTHFVYAGYDYGLHKIGDFQIYIASGVGVWGPTMRTSGRSEIVKIILRSEEKR</sequence>
<feature type="transmembrane region" description="Helical" evidence="1">
    <location>
        <begin position="6"/>
        <end position="25"/>
    </location>
</feature>
<feature type="transmembrane region" description="Helical" evidence="1">
    <location>
        <begin position="76"/>
        <end position="99"/>
    </location>
</feature>
<protein>
    <submittedName>
        <fullName evidence="3">Metallophosphoesterase</fullName>
    </submittedName>
</protein>
<reference evidence="3 4" key="1">
    <citation type="journal article" date="2015" name="Nature">
        <title>rRNA introns, odd ribosomes, and small enigmatic genomes across a large radiation of phyla.</title>
        <authorList>
            <person name="Brown C.T."/>
            <person name="Hug L.A."/>
            <person name="Thomas B.C."/>
            <person name="Sharon I."/>
            <person name="Castelle C.J."/>
            <person name="Singh A."/>
            <person name="Wilkins M.J."/>
            <person name="Williams K.H."/>
            <person name="Banfield J.F."/>
        </authorList>
    </citation>
    <scope>NUCLEOTIDE SEQUENCE [LARGE SCALE GENOMIC DNA]</scope>
</reference>
<feature type="transmembrane region" description="Helical" evidence="1">
    <location>
        <begin position="106"/>
        <end position="129"/>
    </location>
</feature>
<comment type="caution">
    <text evidence="3">The sequence shown here is derived from an EMBL/GenBank/DDBJ whole genome shotgun (WGS) entry which is preliminary data.</text>
</comment>
<evidence type="ECO:0000313" key="3">
    <source>
        <dbReference type="EMBL" id="KKQ70752.1"/>
    </source>
</evidence>
<dbReference type="InterPro" id="IPR029052">
    <property type="entry name" value="Metallo-depent_PP-like"/>
</dbReference>
<gene>
    <name evidence="3" type="ORF">US91_C0003G0082</name>
</gene>
<name>A0A0G0JVV8_9BACT</name>
<dbReference type="CDD" id="cd07385">
    <property type="entry name" value="MPP_YkuE_C"/>
    <property type="match status" value="1"/>
</dbReference>